<dbReference type="AlphaFoldDB" id="A0A4Y7SSD9"/>
<dbReference type="Proteomes" id="UP000298030">
    <property type="component" value="Unassembled WGS sequence"/>
</dbReference>
<keyword evidence="3" id="KW-1185">Reference proteome</keyword>
<feature type="domain" description="DUF6570" evidence="1">
    <location>
        <begin position="166"/>
        <end position="227"/>
    </location>
</feature>
<sequence>MTDHFSVQKLRHIAREHGVKFFHREVKEGIRILLSSHTCNSCESSVCVFMPHGLFQAQVDEKSCLFPPEPPTTDLMKDIIRDWCNDSSPEILEEDGCAVCGQLTPLQELTAMNSVSDLDFACLTDSDCTRKERKDAKSPITDIKGPVLDNECTSICHPCLKSLKVGKHPKFSLANGLWVGRVPRELQGLTFAEQMLISRIRHNWCLIRVASGRAKMIANAIMFATPVVKVY</sequence>
<protein>
    <recommendedName>
        <fullName evidence="1">DUF6570 domain-containing protein</fullName>
    </recommendedName>
</protein>
<feature type="non-terminal residue" evidence="2">
    <location>
        <position position="231"/>
    </location>
</feature>
<evidence type="ECO:0000313" key="2">
    <source>
        <dbReference type="EMBL" id="TEB24179.1"/>
    </source>
</evidence>
<dbReference type="OrthoDB" id="3202965at2759"/>
<dbReference type="EMBL" id="QPFP01000069">
    <property type="protein sequence ID" value="TEB24179.1"/>
    <property type="molecule type" value="Genomic_DNA"/>
</dbReference>
<dbReference type="InterPro" id="IPR046700">
    <property type="entry name" value="DUF6570"/>
</dbReference>
<dbReference type="Pfam" id="PF20209">
    <property type="entry name" value="DUF6570"/>
    <property type="match status" value="1"/>
</dbReference>
<gene>
    <name evidence="2" type="ORF">FA13DRAFT_1638892</name>
</gene>
<evidence type="ECO:0000259" key="1">
    <source>
        <dbReference type="Pfam" id="PF20209"/>
    </source>
</evidence>
<reference evidence="2 3" key="1">
    <citation type="journal article" date="2019" name="Nat. Ecol. Evol.">
        <title>Megaphylogeny resolves global patterns of mushroom evolution.</title>
        <authorList>
            <person name="Varga T."/>
            <person name="Krizsan K."/>
            <person name="Foldi C."/>
            <person name="Dima B."/>
            <person name="Sanchez-Garcia M."/>
            <person name="Sanchez-Ramirez S."/>
            <person name="Szollosi G.J."/>
            <person name="Szarkandi J.G."/>
            <person name="Papp V."/>
            <person name="Albert L."/>
            <person name="Andreopoulos W."/>
            <person name="Angelini C."/>
            <person name="Antonin V."/>
            <person name="Barry K.W."/>
            <person name="Bougher N.L."/>
            <person name="Buchanan P."/>
            <person name="Buyck B."/>
            <person name="Bense V."/>
            <person name="Catcheside P."/>
            <person name="Chovatia M."/>
            <person name="Cooper J."/>
            <person name="Damon W."/>
            <person name="Desjardin D."/>
            <person name="Finy P."/>
            <person name="Geml J."/>
            <person name="Haridas S."/>
            <person name="Hughes K."/>
            <person name="Justo A."/>
            <person name="Karasinski D."/>
            <person name="Kautmanova I."/>
            <person name="Kiss B."/>
            <person name="Kocsube S."/>
            <person name="Kotiranta H."/>
            <person name="LaButti K.M."/>
            <person name="Lechner B.E."/>
            <person name="Liimatainen K."/>
            <person name="Lipzen A."/>
            <person name="Lukacs Z."/>
            <person name="Mihaltcheva S."/>
            <person name="Morgado L.N."/>
            <person name="Niskanen T."/>
            <person name="Noordeloos M.E."/>
            <person name="Ohm R.A."/>
            <person name="Ortiz-Santana B."/>
            <person name="Ovrebo C."/>
            <person name="Racz N."/>
            <person name="Riley R."/>
            <person name="Savchenko A."/>
            <person name="Shiryaev A."/>
            <person name="Soop K."/>
            <person name="Spirin V."/>
            <person name="Szebenyi C."/>
            <person name="Tomsovsky M."/>
            <person name="Tulloss R.E."/>
            <person name="Uehling J."/>
            <person name="Grigoriev I.V."/>
            <person name="Vagvolgyi C."/>
            <person name="Papp T."/>
            <person name="Martin F.M."/>
            <person name="Miettinen O."/>
            <person name="Hibbett D.S."/>
            <person name="Nagy L.G."/>
        </authorList>
    </citation>
    <scope>NUCLEOTIDE SEQUENCE [LARGE SCALE GENOMIC DNA]</scope>
    <source>
        <strain evidence="2 3">FP101781</strain>
    </source>
</reference>
<accession>A0A4Y7SSD9</accession>
<evidence type="ECO:0000313" key="3">
    <source>
        <dbReference type="Proteomes" id="UP000298030"/>
    </source>
</evidence>
<organism evidence="2 3">
    <name type="scientific">Coprinellus micaceus</name>
    <name type="common">Glistening ink-cap mushroom</name>
    <name type="synonym">Coprinus micaceus</name>
    <dbReference type="NCBI Taxonomy" id="71717"/>
    <lineage>
        <taxon>Eukaryota</taxon>
        <taxon>Fungi</taxon>
        <taxon>Dikarya</taxon>
        <taxon>Basidiomycota</taxon>
        <taxon>Agaricomycotina</taxon>
        <taxon>Agaricomycetes</taxon>
        <taxon>Agaricomycetidae</taxon>
        <taxon>Agaricales</taxon>
        <taxon>Agaricineae</taxon>
        <taxon>Psathyrellaceae</taxon>
        <taxon>Coprinellus</taxon>
    </lineage>
</organism>
<name>A0A4Y7SSD9_COPMI</name>
<proteinExistence type="predicted"/>
<comment type="caution">
    <text evidence="2">The sequence shown here is derived from an EMBL/GenBank/DDBJ whole genome shotgun (WGS) entry which is preliminary data.</text>
</comment>